<evidence type="ECO:0000256" key="11">
    <source>
        <dbReference type="ARBA" id="ARBA00023180"/>
    </source>
</evidence>
<dbReference type="InterPro" id="IPR038050">
    <property type="entry name" value="Neuro_actylchol_rec"/>
</dbReference>
<sequence>MTSKDAELKFLPPSVMPTVVMFLILVPAACSAFKINCSHPNQPALLEALTPVFNLSPIRPVMDVTTCTNVSTYFTMYGILGVDEKAQLLTTYLWLHYWWMNEFISWDPIQCGSRRISLPRKKFWVPDIVINEFMDKNTAPFVPYVYLYSDGRMHDALPVRVVSSCNLNIYTFPFDIQNCTMSFNSYVHFAMDIKIFLGRDADNITEISKKVITTMGEWELLDITSFKNDSRKDNDDYVDELVFHVRVRRRATLYVVNLLIPSCFLITVDLFSFLLPPQTVDRSSFKMTLILGYTVFLLIMNDLLPITGNTIPLINVFFSLCLALMVASLLETILITNLLCGSSDFSPVPRWIEVLVLDILGPLVWLPRKTKEPRNSDMKPNAVVTQQKADDGPPEKRWPVVEDKALQELRSLGKDLTAIRLQVEQQPGRSQSSEEWIQCSPLKVKPSQVLFIFISVLMHAPCSSVMLNCSRPDLPSLLQALQPAFNLSSIRPVVNMSTPTNVSIDFILFGILGVDEKAQVLKTFIWQSLKWRNEFVRWDSEQCGSSWITIPRKLLWVPDVVINEFMEENSAPFAPYSYLFSDGFMLDEQPIKIISSCRLDIHTFPFDIQNCSLSFNSYLHRIKALHIDLSSTVEDIFKYSKKVMTTIGEWELVGLTVKTYLLPAGDEEMYQEIRFFVTVRRRATLYVVNLLIPSCSLITLDLFSFLLPPKSVDRSLFKMTLILGFTVFLLIMNDLLPSTGNTIPLINVFLGLCLSLMVTSLLETILVTNLLHGSAHYSPLPRWVRVFVLHILGRLVRLPPKPRDLEDTIIRNPSAQEMEVYSVVAEDSVAPEQKGPLDKDKVLQELWSLGKDLQAIRLQVKQQLSRSQSSEDWIQAGFIIDRLLFGFYILFISVSFVTIIIVWVQSYNTS</sequence>
<dbReference type="SUPFAM" id="SSF63712">
    <property type="entry name" value="Nicotinic receptor ligand binding domain-like"/>
    <property type="match status" value="2"/>
</dbReference>
<dbReference type="RefSeq" id="XP_029285641.1">
    <property type="nucleotide sequence ID" value="XM_029429781.1"/>
</dbReference>
<feature type="transmembrane region" description="Helical" evidence="20">
    <location>
        <begin position="287"/>
        <end position="304"/>
    </location>
</feature>
<feature type="domain" description="Neurotransmitter-gated ion-channel ligand-binding" evidence="22">
    <location>
        <begin position="488"/>
        <end position="682"/>
    </location>
</feature>
<keyword evidence="5 20" id="KW-1133">Transmembrane helix</keyword>
<evidence type="ECO:0000313" key="25">
    <source>
        <dbReference type="RefSeq" id="XP_029285641.1"/>
    </source>
</evidence>
<evidence type="ECO:0000256" key="18">
    <source>
        <dbReference type="ARBA" id="ARBA00036634"/>
    </source>
</evidence>
<feature type="transmembrane region" description="Helical" evidence="20">
    <location>
        <begin position="683"/>
        <end position="707"/>
    </location>
</feature>
<dbReference type="GO" id="GO:0045211">
    <property type="term" value="C:postsynaptic membrane"/>
    <property type="evidence" value="ECO:0007669"/>
    <property type="project" value="UniProtKB-SubCell"/>
</dbReference>
<feature type="compositionally biased region" description="Basic and acidic residues" evidence="21">
    <location>
        <begin position="388"/>
        <end position="397"/>
    </location>
</feature>
<evidence type="ECO:0000256" key="16">
    <source>
        <dbReference type="ARBA" id="ARBA00034430"/>
    </source>
</evidence>
<keyword evidence="9" id="KW-1015">Disulfide bond</keyword>
<evidence type="ECO:0000256" key="6">
    <source>
        <dbReference type="ARBA" id="ARBA00023018"/>
    </source>
</evidence>
<evidence type="ECO:0000259" key="23">
    <source>
        <dbReference type="Pfam" id="PF02932"/>
    </source>
</evidence>
<evidence type="ECO:0000256" key="20">
    <source>
        <dbReference type="RuleBase" id="RU000687"/>
    </source>
</evidence>
<comment type="function">
    <text evidence="19">Forms serotonin (5-hydroxytryptamine/5-HT3)-activated cation-selective channel complexes, which when activated cause fast, depolarizing responses in neurons.</text>
</comment>
<dbReference type="Gene3D" id="1.20.58.390">
    <property type="entry name" value="Neurotransmitter-gated ion-channel transmembrane domain"/>
    <property type="match status" value="2"/>
</dbReference>
<name>A0A6J2PK44_COTGO</name>
<dbReference type="InterPro" id="IPR008132">
    <property type="entry name" value="5HT3_rcpt"/>
</dbReference>
<keyword evidence="4" id="KW-0732">Signal</keyword>
<dbReference type="InterPro" id="IPR006201">
    <property type="entry name" value="Neur_channel"/>
</dbReference>
<dbReference type="SUPFAM" id="SSF90112">
    <property type="entry name" value="Neurotransmitter-gated ion-channel transmembrane pore"/>
    <property type="match status" value="2"/>
</dbReference>
<feature type="transmembrane region" description="Helical" evidence="20">
    <location>
        <begin position="348"/>
        <end position="366"/>
    </location>
</feature>
<evidence type="ECO:0000256" key="2">
    <source>
        <dbReference type="ARBA" id="ARBA00022475"/>
    </source>
</evidence>
<dbReference type="OrthoDB" id="6097796at2759"/>
<evidence type="ECO:0000256" key="4">
    <source>
        <dbReference type="ARBA" id="ARBA00022729"/>
    </source>
</evidence>
<dbReference type="InterPro" id="IPR049944">
    <property type="entry name" value="LGIC_TM_5-HT3"/>
</dbReference>
<dbReference type="KEGG" id="cgob:115007087"/>
<evidence type="ECO:0000256" key="3">
    <source>
        <dbReference type="ARBA" id="ARBA00022692"/>
    </source>
</evidence>
<comment type="similarity">
    <text evidence="20">Belongs to the ligand-gated ion channel (TC 1.A.9) family.</text>
</comment>
<dbReference type="GO" id="GO:0004888">
    <property type="term" value="F:transmembrane signaling receptor activity"/>
    <property type="evidence" value="ECO:0007669"/>
    <property type="project" value="InterPro"/>
</dbReference>
<comment type="catalytic activity">
    <reaction evidence="18">
        <text>Ca(2+)(in) = Ca(2+)(out)</text>
        <dbReference type="Rhea" id="RHEA:29671"/>
        <dbReference type="ChEBI" id="CHEBI:29108"/>
    </reaction>
</comment>
<gene>
    <name evidence="25" type="primary">LOC115007087</name>
</gene>
<feature type="transmembrane region" description="Helical" evidence="20">
    <location>
        <begin position="719"/>
        <end position="736"/>
    </location>
</feature>
<dbReference type="InterPro" id="IPR006202">
    <property type="entry name" value="Neur_chan_lig-bd"/>
</dbReference>
<dbReference type="Gene3D" id="2.70.170.10">
    <property type="entry name" value="Neurotransmitter-gated ion-channel ligand-binding domain"/>
    <property type="match status" value="2"/>
</dbReference>
<comment type="catalytic activity">
    <reaction evidence="16">
        <text>K(+)(in) = K(+)(out)</text>
        <dbReference type="Rhea" id="RHEA:29463"/>
        <dbReference type="ChEBI" id="CHEBI:29103"/>
    </reaction>
</comment>
<protein>
    <submittedName>
        <fullName evidence="25">Uncharacterized protein LOC115007087</fullName>
    </submittedName>
</protein>
<keyword evidence="10" id="KW-0675">Receptor</keyword>
<evidence type="ECO:0000259" key="22">
    <source>
        <dbReference type="Pfam" id="PF02931"/>
    </source>
</evidence>
<keyword evidence="24" id="KW-1185">Reference proteome</keyword>
<feature type="transmembrane region" description="Helical" evidence="20">
    <location>
        <begin position="15"/>
        <end position="33"/>
    </location>
</feature>
<dbReference type="InterPro" id="IPR036719">
    <property type="entry name" value="Neuro-gated_channel_TM_sf"/>
</dbReference>
<dbReference type="InterPro" id="IPR006029">
    <property type="entry name" value="Neurotrans-gated_channel_TM"/>
</dbReference>
<keyword evidence="13" id="KW-1071">Ligand-gated ion channel</keyword>
<evidence type="ECO:0000256" key="17">
    <source>
        <dbReference type="ARBA" id="ARBA00036239"/>
    </source>
</evidence>
<evidence type="ECO:0000256" key="14">
    <source>
        <dbReference type="ARBA" id="ARBA00023303"/>
    </source>
</evidence>
<dbReference type="FunFam" id="2.70.170.10:FF:000017">
    <property type="entry name" value="5-hydroxytryptamine receptor 3A"/>
    <property type="match status" value="2"/>
</dbReference>
<evidence type="ECO:0000313" key="24">
    <source>
        <dbReference type="Proteomes" id="UP000504630"/>
    </source>
</evidence>
<feature type="domain" description="Neurotransmitter-gated ion-channel transmembrane" evidence="23">
    <location>
        <begin position="690"/>
        <end position="900"/>
    </location>
</feature>
<dbReference type="PRINTS" id="PR01708">
    <property type="entry name" value="5HT3RECEPTOR"/>
</dbReference>
<accession>A0A6J2PK44</accession>
<comment type="subcellular location">
    <subcellularLocation>
        <location evidence="15">Postsynaptic cell membrane</location>
        <topology evidence="15">Multi-pass membrane protein</topology>
    </subcellularLocation>
</comment>
<reference evidence="25" key="1">
    <citation type="submission" date="2025-08" db="UniProtKB">
        <authorList>
            <consortium name="RefSeq"/>
        </authorList>
    </citation>
    <scope>IDENTIFICATION</scope>
</reference>
<dbReference type="PANTHER" id="PTHR18945">
    <property type="entry name" value="NEUROTRANSMITTER GATED ION CHANNEL"/>
    <property type="match status" value="1"/>
</dbReference>
<dbReference type="PRINTS" id="PR00252">
    <property type="entry name" value="NRIONCHANNEL"/>
</dbReference>
<organism evidence="24 25">
    <name type="scientific">Cottoperca gobio</name>
    <name type="common">Frogmouth</name>
    <name type="synonym">Aphritis gobio</name>
    <dbReference type="NCBI Taxonomy" id="56716"/>
    <lineage>
        <taxon>Eukaryota</taxon>
        <taxon>Metazoa</taxon>
        <taxon>Chordata</taxon>
        <taxon>Craniata</taxon>
        <taxon>Vertebrata</taxon>
        <taxon>Euteleostomi</taxon>
        <taxon>Actinopterygii</taxon>
        <taxon>Neopterygii</taxon>
        <taxon>Teleostei</taxon>
        <taxon>Neoteleostei</taxon>
        <taxon>Acanthomorphata</taxon>
        <taxon>Eupercaria</taxon>
        <taxon>Perciformes</taxon>
        <taxon>Notothenioidei</taxon>
        <taxon>Bovichtidae</taxon>
        <taxon>Cottoperca</taxon>
    </lineage>
</organism>
<feature type="transmembrane region" description="Helical" evidence="20">
    <location>
        <begin position="253"/>
        <end position="275"/>
    </location>
</feature>
<evidence type="ECO:0000256" key="5">
    <source>
        <dbReference type="ARBA" id="ARBA00022989"/>
    </source>
</evidence>
<feature type="domain" description="Neurotransmitter-gated ion-channel transmembrane" evidence="23">
    <location>
        <begin position="258"/>
        <end position="388"/>
    </location>
</feature>
<feature type="region of interest" description="Disordered" evidence="21">
    <location>
        <begin position="372"/>
        <end position="397"/>
    </location>
</feature>
<evidence type="ECO:0000256" key="15">
    <source>
        <dbReference type="ARBA" id="ARBA00034104"/>
    </source>
</evidence>
<dbReference type="Pfam" id="PF02932">
    <property type="entry name" value="Neur_chan_memb"/>
    <property type="match status" value="2"/>
</dbReference>
<keyword evidence="12" id="KW-0628">Postsynaptic cell membrane</keyword>
<dbReference type="PROSITE" id="PS00236">
    <property type="entry name" value="NEUROTR_ION_CHANNEL"/>
    <property type="match status" value="2"/>
</dbReference>
<dbReference type="Proteomes" id="UP000504630">
    <property type="component" value="Chromosome 4"/>
</dbReference>
<keyword evidence="1 20" id="KW-0813">Transport</keyword>
<evidence type="ECO:0000256" key="9">
    <source>
        <dbReference type="ARBA" id="ARBA00023157"/>
    </source>
</evidence>
<keyword evidence="3 20" id="KW-0812">Transmembrane</keyword>
<dbReference type="FunFam" id="1.20.58.390:FF:000080">
    <property type="entry name" value="5-hydroxytryptamine (serotonin) receptor 3C, ionotropic"/>
    <property type="match status" value="1"/>
</dbReference>
<dbReference type="InterPro" id="IPR018000">
    <property type="entry name" value="Neurotransmitter_ion_chnl_CS"/>
</dbReference>
<comment type="catalytic activity">
    <reaction evidence="17">
        <text>Na(+)(in) = Na(+)(out)</text>
        <dbReference type="Rhea" id="RHEA:34963"/>
        <dbReference type="ChEBI" id="CHEBI:29101"/>
    </reaction>
</comment>
<keyword evidence="14 20" id="KW-0407">Ion channel</keyword>
<keyword evidence="11" id="KW-0325">Glycoprotein</keyword>
<dbReference type="InterPro" id="IPR036734">
    <property type="entry name" value="Neur_chan_lig-bd_sf"/>
</dbReference>
<keyword evidence="8 20" id="KW-0472">Membrane</keyword>
<feature type="transmembrane region" description="Helical" evidence="20">
    <location>
        <begin position="748"/>
        <end position="768"/>
    </location>
</feature>
<evidence type="ECO:0000256" key="8">
    <source>
        <dbReference type="ARBA" id="ARBA00023136"/>
    </source>
</evidence>
<evidence type="ECO:0000256" key="19">
    <source>
        <dbReference type="ARBA" id="ARBA00037540"/>
    </source>
</evidence>
<feature type="domain" description="Neurotransmitter-gated ion-channel ligand-binding" evidence="22">
    <location>
        <begin position="57"/>
        <end position="250"/>
    </location>
</feature>
<dbReference type="AlphaFoldDB" id="A0A6J2PK44"/>
<evidence type="ECO:0000256" key="13">
    <source>
        <dbReference type="ARBA" id="ARBA00023286"/>
    </source>
</evidence>
<evidence type="ECO:0000256" key="21">
    <source>
        <dbReference type="SAM" id="MobiDB-lite"/>
    </source>
</evidence>
<dbReference type="GO" id="GO:0005230">
    <property type="term" value="F:extracellular ligand-gated monoatomic ion channel activity"/>
    <property type="evidence" value="ECO:0007669"/>
    <property type="project" value="InterPro"/>
</dbReference>
<dbReference type="GeneID" id="115007087"/>
<evidence type="ECO:0000256" key="10">
    <source>
        <dbReference type="ARBA" id="ARBA00023170"/>
    </source>
</evidence>
<dbReference type="CDD" id="cd19063">
    <property type="entry name" value="LGIC_TM_5-HT3"/>
    <property type="match status" value="2"/>
</dbReference>
<proteinExistence type="inferred from homology"/>
<feature type="transmembrane region" description="Helical" evidence="20">
    <location>
        <begin position="316"/>
        <end position="336"/>
    </location>
</feature>
<evidence type="ECO:0000256" key="12">
    <source>
        <dbReference type="ARBA" id="ARBA00023257"/>
    </source>
</evidence>
<dbReference type="InParanoid" id="A0A6J2PK44"/>
<keyword evidence="2" id="KW-1003">Cell membrane</keyword>
<comment type="caution">
    <text evidence="20">Lacks conserved residue(s) required for the propagation of feature annotation.</text>
</comment>
<keyword evidence="7 20" id="KW-0406">Ion transport</keyword>
<evidence type="ECO:0000256" key="1">
    <source>
        <dbReference type="ARBA" id="ARBA00022448"/>
    </source>
</evidence>
<feature type="transmembrane region" description="Helical" evidence="20">
    <location>
        <begin position="883"/>
        <end position="904"/>
    </location>
</feature>
<evidence type="ECO:0000256" key="7">
    <source>
        <dbReference type="ARBA" id="ARBA00023065"/>
    </source>
</evidence>
<dbReference type="Pfam" id="PF02931">
    <property type="entry name" value="Neur_chan_LBD"/>
    <property type="match status" value="2"/>
</dbReference>
<keyword evidence="6" id="KW-0770">Synapse</keyword>